<feature type="coiled-coil region" evidence="2">
    <location>
        <begin position="87"/>
        <end position="115"/>
    </location>
</feature>
<organism evidence="5 6">
    <name type="scientific">Bodo saltans</name>
    <name type="common">Flagellated protozoan</name>
    <dbReference type="NCBI Taxonomy" id="75058"/>
    <lineage>
        <taxon>Eukaryota</taxon>
        <taxon>Discoba</taxon>
        <taxon>Euglenozoa</taxon>
        <taxon>Kinetoplastea</taxon>
        <taxon>Metakinetoplastina</taxon>
        <taxon>Eubodonida</taxon>
        <taxon>Bodonidae</taxon>
        <taxon>Bodo</taxon>
    </lineage>
</organism>
<dbReference type="Gene3D" id="3.30.70.330">
    <property type="match status" value="1"/>
</dbReference>
<reference evidence="6" key="1">
    <citation type="submission" date="2015-09" db="EMBL/GenBank/DDBJ databases">
        <authorList>
            <consortium name="Pathogen Informatics"/>
        </authorList>
    </citation>
    <scope>NUCLEOTIDE SEQUENCE [LARGE SCALE GENOMIC DNA]</scope>
    <source>
        <strain evidence="6">Lake Konstanz</strain>
    </source>
</reference>
<evidence type="ECO:0000313" key="5">
    <source>
        <dbReference type="EMBL" id="CUG93396.1"/>
    </source>
</evidence>
<feature type="compositionally biased region" description="Pro residues" evidence="3">
    <location>
        <begin position="217"/>
        <end position="232"/>
    </location>
</feature>
<dbReference type="InterPro" id="IPR000504">
    <property type="entry name" value="RRM_dom"/>
</dbReference>
<keyword evidence="6" id="KW-1185">Reference proteome</keyword>
<dbReference type="InterPro" id="IPR035979">
    <property type="entry name" value="RBD_domain_sf"/>
</dbReference>
<dbReference type="AlphaFoldDB" id="A0A0S4JT72"/>
<dbReference type="PROSITE" id="PS50102">
    <property type="entry name" value="RRM"/>
    <property type="match status" value="1"/>
</dbReference>
<proteinExistence type="predicted"/>
<evidence type="ECO:0000259" key="4">
    <source>
        <dbReference type="PROSITE" id="PS50102"/>
    </source>
</evidence>
<dbReference type="OrthoDB" id="272931at2759"/>
<dbReference type="InterPro" id="IPR012677">
    <property type="entry name" value="Nucleotide-bd_a/b_plait_sf"/>
</dbReference>
<evidence type="ECO:0000256" key="1">
    <source>
        <dbReference type="PROSITE-ProRule" id="PRU00176"/>
    </source>
</evidence>
<protein>
    <recommendedName>
        <fullName evidence="4">RRM domain-containing protein</fullName>
    </recommendedName>
</protein>
<dbReference type="EMBL" id="CYKH01002151">
    <property type="protein sequence ID" value="CUG93396.1"/>
    <property type="molecule type" value="Genomic_DNA"/>
</dbReference>
<feature type="region of interest" description="Disordered" evidence="3">
    <location>
        <begin position="148"/>
        <end position="243"/>
    </location>
</feature>
<accession>A0A0S4JT72</accession>
<dbReference type="SUPFAM" id="SSF54928">
    <property type="entry name" value="RNA-binding domain, RBD"/>
    <property type="match status" value="1"/>
</dbReference>
<sequence length="256" mass="28968">MDPSKRMCIKNLPPDVTKKDLADLIRKRTRAQPQYIDLGLLEDGTPRRYAHVTVEGLKGVMEAINGVDIRGFNVIVEQAKPHYSFALAEARRKREREEREAEETLEKRAEELRERWNSLPDTITKEKPPKSFFHNKQRYATVASQIAKQSREKHRQAYGNSVMPPSTKNMNHYFPEDAENNRKAAAAAAATSAAPGGDSKFARKKEFLKDKRKPKPVPEPAAPAPPPEPPQPTKEEKKLSGLQARLAALREKMKAK</sequence>
<feature type="compositionally biased region" description="Basic and acidic residues" evidence="3">
    <location>
        <begin position="200"/>
        <end position="209"/>
    </location>
</feature>
<evidence type="ECO:0000256" key="2">
    <source>
        <dbReference type="SAM" id="Coils"/>
    </source>
</evidence>
<evidence type="ECO:0000313" key="6">
    <source>
        <dbReference type="Proteomes" id="UP000051952"/>
    </source>
</evidence>
<feature type="compositionally biased region" description="Low complexity" evidence="3">
    <location>
        <begin position="184"/>
        <end position="194"/>
    </location>
</feature>
<evidence type="ECO:0000256" key="3">
    <source>
        <dbReference type="SAM" id="MobiDB-lite"/>
    </source>
</evidence>
<name>A0A0S4JT72_BODSA</name>
<feature type="domain" description="RRM" evidence="4">
    <location>
        <begin position="5"/>
        <end position="81"/>
    </location>
</feature>
<gene>
    <name evidence="5" type="ORF">BSAL_42670</name>
</gene>
<dbReference type="OMA" id="MHYSFRY"/>
<dbReference type="GO" id="GO:0003723">
    <property type="term" value="F:RNA binding"/>
    <property type="evidence" value="ECO:0007669"/>
    <property type="project" value="UniProtKB-UniRule"/>
</dbReference>
<dbReference type="VEuPathDB" id="TriTrypDB:BSAL_42670"/>
<dbReference type="Proteomes" id="UP000051952">
    <property type="component" value="Unassembled WGS sequence"/>
</dbReference>
<dbReference type="CDD" id="cd00590">
    <property type="entry name" value="RRM_SF"/>
    <property type="match status" value="1"/>
</dbReference>
<keyword evidence="1" id="KW-0694">RNA-binding</keyword>
<keyword evidence="2" id="KW-0175">Coiled coil</keyword>